<dbReference type="Proteomes" id="UP000070475">
    <property type="component" value="Unassembled WGS sequence"/>
</dbReference>
<dbReference type="RefSeq" id="WP_060862636.1">
    <property type="nucleotide sequence ID" value="NZ_LIRB01000144.1"/>
</dbReference>
<keyword evidence="1" id="KW-0472">Membrane</keyword>
<dbReference type="InterPro" id="IPR025495">
    <property type="entry name" value="DUF4386"/>
</dbReference>
<dbReference type="PATRIC" id="fig|483937.3.peg.5897"/>
<dbReference type="Pfam" id="PF14329">
    <property type="entry name" value="DUF4386"/>
    <property type="match status" value="1"/>
</dbReference>
<feature type="transmembrane region" description="Helical" evidence="1">
    <location>
        <begin position="167"/>
        <end position="186"/>
    </location>
</feature>
<feature type="transmembrane region" description="Helical" evidence="1">
    <location>
        <begin position="85"/>
        <end position="106"/>
    </location>
</feature>
<proteinExistence type="predicted"/>
<feature type="transmembrane region" description="Helical" evidence="1">
    <location>
        <begin position="198"/>
        <end position="217"/>
    </location>
</feature>
<feature type="transmembrane region" description="Helical" evidence="1">
    <location>
        <begin position="52"/>
        <end position="73"/>
    </location>
</feature>
<organism evidence="2 3">
    <name type="scientific">Paenibacillus riograndensis</name>
    <dbReference type="NCBI Taxonomy" id="483937"/>
    <lineage>
        <taxon>Bacteria</taxon>
        <taxon>Bacillati</taxon>
        <taxon>Bacillota</taxon>
        <taxon>Bacilli</taxon>
        <taxon>Bacillales</taxon>
        <taxon>Paenibacillaceae</taxon>
        <taxon>Paenibacillus</taxon>
        <taxon>Paenibacillus sonchi group</taxon>
    </lineage>
</organism>
<comment type="caution">
    <text evidence="2">The sequence shown here is derived from an EMBL/GenBank/DDBJ whole genome shotgun (WGS) entry which is preliminary data.</text>
</comment>
<dbReference type="AlphaFoldDB" id="A0A132TMM9"/>
<evidence type="ECO:0008006" key="4">
    <source>
        <dbReference type="Google" id="ProtNLM"/>
    </source>
</evidence>
<dbReference type="OrthoDB" id="1176146at2"/>
<evidence type="ECO:0000313" key="3">
    <source>
        <dbReference type="Proteomes" id="UP000070475"/>
    </source>
</evidence>
<keyword evidence="1" id="KW-0812">Transmembrane</keyword>
<name>A0A132TMM9_9BACL</name>
<protein>
    <recommendedName>
        <fullName evidence="4">DUF4386 domain-containing protein</fullName>
    </recommendedName>
</protein>
<dbReference type="EMBL" id="LIRB01000144">
    <property type="protein sequence ID" value="KWX72628.1"/>
    <property type="molecule type" value="Genomic_DNA"/>
</dbReference>
<gene>
    <name evidence="2" type="ORF">AMQ84_25535</name>
</gene>
<sequence length="234" mass="25769">MAIKTNRRTAIQLGLLLISSMIFGVFSSVPALERSDYLEQLPNLEKHVLTAAFFQAAMAVAYVAITVLFYSLLKTYSEPLVTGFVAFKLIGAGFLFLGTGFLPLLLEISQSAVSATPVNAVIFEWNAEWLRQGRDFVNHIGMILPWSIGSLILYYCLYTTRRIPRWLAGWGMIGSICTVADTLILLSDGISITSSAYMLLNAPTAFGELILALFLVIKGFNDDNRELRGTVNNA</sequence>
<keyword evidence="3" id="KW-1185">Reference proteome</keyword>
<feature type="transmembrane region" description="Helical" evidence="1">
    <location>
        <begin position="12"/>
        <end position="32"/>
    </location>
</feature>
<feature type="transmembrane region" description="Helical" evidence="1">
    <location>
        <begin position="136"/>
        <end position="155"/>
    </location>
</feature>
<keyword evidence="1" id="KW-1133">Transmembrane helix</keyword>
<accession>A0A132TMM9</accession>
<evidence type="ECO:0000256" key="1">
    <source>
        <dbReference type="SAM" id="Phobius"/>
    </source>
</evidence>
<evidence type="ECO:0000313" key="2">
    <source>
        <dbReference type="EMBL" id="KWX72628.1"/>
    </source>
</evidence>
<reference evidence="2 3" key="1">
    <citation type="submission" date="2015-08" db="EMBL/GenBank/DDBJ databases">
        <title>Genomes of Paenibacillus riograndensis.</title>
        <authorList>
            <person name="Sant'Anna F.H."/>
            <person name="Souza R."/>
            <person name="Ambrosini A."/>
            <person name="Bach E."/>
            <person name="Fernandes G."/>
            <person name="Balsanelli E."/>
            <person name="Baura V.A."/>
            <person name="Pedrosa F.O."/>
            <person name="Souza E.M."/>
            <person name="Passaglia L."/>
        </authorList>
    </citation>
    <scope>NUCLEOTIDE SEQUENCE [LARGE SCALE GENOMIC DNA]</scope>
    <source>
        <strain evidence="2 3">CAS34</strain>
    </source>
</reference>